<gene>
    <name evidence="1" type="ORF">Tsubulata_045552</name>
</gene>
<reference evidence="1" key="2">
    <citation type="journal article" date="2023" name="Plants (Basel)">
        <title>Annotation of the Turnera subulata (Passifloraceae) Draft Genome Reveals the S-Locus Evolved after the Divergence of Turneroideae from Passifloroideae in a Stepwise Manner.</title>
        <authorList>
            <person name="Henning P.M."/>
            <person name="Roalson E.H."/>
            <person name="Mir W."/>
            <person name="McCubbin A.G."/>
            <person name="Shore J.S."/>
        </authorList>
    </citation>
    <scope>NUCLEOTIDE SEQUENCE</scope>
    <source>
        <strain evidence="1">F60SS</strain>
    </source>
</reference>
<dbReference type="EMBL" id="JAKUCV010002948">
    <property type="protein sequence ID" value="KAJ4840797.1"/>
    <property type="molecule type" value="Genomic_DNA"/>
</dbReference>
<sequence>MPSCLDITYYGHCIVVSCFNSRLFSSPPITFPVTTSTNKHHESMSLLNPTFSLIPNPKVPNFIILIFFPKT</sequence>
<evidence type="ECO:0000313" key="2">
    <source>
        <dbReference type="Proteomes" id="UP001141552"/>
    </source>
</evidence>
<keyword evidence="2" id="KW-1185">Reference proteome</keyword>
<reference evidence="1" key="1">
    <citation type="submission" date="2022-02" db="EMBL/GenBank/DDBJ databases">
        <authorList>
            <person name="Henning P.M."/>
            <person name="McCubbin A.G."/>
            <person name="Shore J.S."/>
        </authorList>
    </citation>
    <scope>NUCLEOTIDE SEQUENCE</scope>
    <source>
        <strain evidence="1">F60SS</strain>
        <tissue evidence="1">Leaves</tissue>
    </source>
</reference>
<dbReference type="AlphaFoldDB" id="A0A9Q0JH06"/>
<evidence type="ECO:0000313" key="1">
    <source>
        <dbReference type="EMBL" id="KAJ4840797.1"/>
    </source>
</evidence>
<protein>
    <submittedName>
        <fullName evidence="1">Uncharacterized protein</fullName>
    </submittedName>
</protein>
<comment type="caution">
    <text evidence="1">The sequence shown here is derived from an EMBL/GenBank/DDBJ whole genome shotgun (WGS) entry which is preliminary data.</text>
</comment>
<dbReference type="Proteomes" id="UP001141552">
    <property type="component" value="Unassembled WGS sequence"/>
</dbReference>
<organism evidence="1 2">
    <name type="scientific">Turnera subulata</name>
    <dbReference type="NCBI Taxonomy" id="218843"/>
    <lineage>
        <taxon>Eukaryota</taxon>
        <taxon>Viridiplantae</taxon>
        <taxon>Streptophyta</taxon>
        <taxon>Embryophyta</taxon>
        <taxon>Tracheophyta</taxon>
        <taxon>Spermatophyta</taxon>
        <taxon>Magnoliopsida</taxon>
        <taxon>eudicotyledons</taxon>
        <taxon>Gunneridae</taxon>
        <taxon>Pentapetalae</taxon>
        <taxon>rosids</taxon>
        <taxon>fabids</taxon>
        <taxon>Malpighiales</taxon>
        <taxon>Passifloraceae</taxon>
        <taxon>Turnera</taxon>
    </lineage>
</organism>
<name>A0A9Q0JH06_9ROSI</name>
<proteinExistence type="predicted"/>
<accession>A0A9Q0JH06</accession>